<dbReference type="EMBL" id="CAKP01000126">
    <property type="protein sequence ID" value="CCJ34476.1"/>
    <property type="molecule type" value="Genomic_DNA"/>
</dbReference>
<accession>I7KWE9</accession>
<gene>
    <name evidence="1" type="ORF">CAAU_2393</name>
</gene>
<dbReference type="STRING" id="857293.CAAU_2393"/>
<reference evidence="1 2" key="1">
    <citation type="journal article" date="2011" name="J. Bacteriol.">
        <title>Draft genome sequence of Caloramator australicus strain RC3T, a thermoanaerobe from the Great Artesian Basin of Australia.</title>
        <authorList>
            <person name="Ogg C.D."/>
            <person name="Patel B.K.C."/>
        </authorList>
    </citation>
    <scope>NUCLEOTIDE SEQUENCE [LARGE SCALE GENOMIC DNA]</scope>
    <source>
        <strain evidence="1 2">RC3</strain>
    </source>
</reference>
<keyword evidence="2" id="KW-1185">Reference proteome</keyword>
<organism evidence="1 2">
    <name type="scientific">Caloramator australicus RC3</name>
    <dbReference type="NCBI Taxonomy" id="857293"/>
    <lineage>
        <taxon>Bacteria</taxon>
        <taxon>Bacillati</taxon>
        <taxon>Bacillota</taxon>
        <taxon>Clostridia</taxon>
        <taxon>Eubacteriales</taxon>
        <taxon>Clostridiaceae</taxon>
        <taxon>Caloramator</taxon>
    </lineage>
</organism>
<dbReference type="Proteomes" id="UP000007652">
    <property type="component" value="Unassembled WGS sequence"/>
</dbReference>
<dbReference type="OrthoDB" id="9797779at2"/>
<dbReference type="InterPro" id="IPR007553">
    <property type="entry name" value="2-thiour_desulf"/>
</dbReference>
<dbReference type="AlphaFoldDB" id="I7KWE9"/>
<dbReference type="Pfam" id="PF04463">
    <property type="entry name" value="2-thiour_desulf"/>
    <property type="match status" value="1"/>
</dbReference>
<sequence>MILVSACLCGVNCKYDGGNNFNEFLYRKLKEGKLIPICPEQLGGMTTPRLPSEIIGSAKDVLEGKGQVVNIKGEDVTKFFIKGAYETLNIAKAFNCKAAILKSKSPSCGKGYVYDGTFSNKLKEGNGITVELLLKNGVEVVDEKDVAAIEKLLERMI</sequence>
<dbReference type="RefSeq" id="WP_008909725.1">
    <property type="nucleotide sequence ID" value="NZ_CAKP01000126.1"/>
</dbReference>
<comment type="caution">
    <text evidence="1">The sequence shown here is derived from an EMBL/GenBank/DDBJ whole genome shotgun (WGS) entry which is preliminary data.</text>
</comment>
<dbReference type="PANTHER" id="PTHR30087">
    <property type="entry name" value="INNER MEMBRANE PROTEIN"/>
    <property type="match status" value="1"/>
</dbReference>
<dbReference type="eggNOG" id="COG1683">
    <property type="taxonomic scope" value="Bacteria"/>
</dbReference>
<evidence type="ECO:0000313" key="1">
    <source>
        <dbReference type="EMBL" id="CCJ34476.1"/>
    </source>
</evidence>
<evidence type="ECO:0000313" key="2">
    <source>
        <dbReference type="Proteomes" id="UP000007652"/>
    </source>
</evidence>
<dbReference type="PANTHER" id="PTHR30087:SF1">
    <property type="entry name" value="HYPOTHETICAL CYTOSOLIC PROTEIN"/>
    <property type="match status" value="1"/>
</dbReference>
<protein>
    <submittedName>
        <fullName evidence="1">Uncharacterized protein</fullName>
    </submittedName>
</protein>
<name>I7KWE9_9CLOT</name>
<proteinExistence type="predicted"/>